<dbReference type="InterPro" id="IPR004358">
    <property type="entry name" value="Sig_transdc_His_kin-like_C"/>
</dbReference>
<dbReference type="PROSITE" id="PS50885">
    <property type="entry name" value="HAMP"/>
    <property type="match status" value="1"/>
</dbReference>
<dbReference type="GO" id="GO:0005524">
    <property type="term" value="F:ATP binding"/>
    <property type="evidence" value="ECO:0007669"/>
    <property type="project" value="UniProtKB-KW"/>
</dbReference>
<dbReference type="Proteomes" id="UP000028525">
    <property type="component" value="Unassembled WGS sequence"/>
</dbReference>
<accession>A0A084JH62</accession>
<evidence type="ECO:0000256" key="14">
    <source>
        <dbReference type="SAM" id="Phobius"/>
    </source>
</evidence>
<evidence type="ECO:0000256" key="13">
    <source>
        <dbReference type="ARBA" id="ARBA00023136"/>
    </source>
</evidence>
<comment type="caution">
    <text evidence="17">The sequence shown here is derived from an EMBL/GenBank/DDBJ whole genome shotgun (WGS) entry which is preliminary data.</text>
</comment>
<dbReference type="SMART" id="SM00387">
    <property type="entry name" value="HATPase_c"/>
    <property type="match status" value="1"/>
</dbReference>
<evidence type="ECO:0000256" key="8">
    <source>
        <dbReference type="ARBA" id="ARBA00022741"/>
    </source>
</evidence>
<organism evidence="17 18">
    <name type="scientific">Lacrimispora celerecrescens</name>
    <dbReference type="NCBI Taxonomy" id="29354"/>
    <lineage>
        <taxon>Bacteria</taxon>
        <taxon>Bacillati</taxon>
        <taxon>Bacillota</taxon>
        <taxon>Clostridia</taxon>
        <taxon>Lachnospirales</taxon>
        <taxon>Lachnospiraceae</taxon>
        <taxon>Lacrimispora</taxon>
    </lineage>
</organism>
<evidence type="ECO:0000256" key="9">
    <source>
        <dbReference type="ARBA" id="ARBA00022777"/>
    </source>
</evidence>
<evidence type="ECO:0000313" key="17">
    <source>
        <dbReference type="EMBL" id="KEZ88296.1"/>
    </source>
</evidence>
<dbReference type="GO" id="GO:0005886">
    <property type="term" value="C:plasma membrane"/>
    <property type="evidence" value="ECO:0007669"/>
    <property type="project" value="UniProtKB-SubCell"/>
</dbReference>
<keyword evidence="10" id="KW-0067">ATP-binding</keyword>
<dbReference type="AlphaFoldDB" id="A0A084JH62"/>
<dbReference type="PRINTS" id="PR00344">
    <property type="entry name" value="BCTRLSENSOR"/>
</dbReference>
<comment type="subcellular location">
    <subcellularLocation>
        <location evidence="2">Cell membrane</location>
        <topology evidence="2">Multi-pass membrane protein</topology>
    </subcellularLocation>
</comment>
<keyword evidence="4" id="KW-1003">Cell membrane</keyword>
<keyword evidence="12" id="KW-0902">Two-component regulatory system</keyword>
<protein>
    <recommendedName>
        <fullName evidence="3">histidine kinase</fullName>
        <ecNumber evidence="3">2.7.13.3</ecNumber>
    </recommendedName>
</protein>
<keyword evidence="7 14" id="KW-0812">Transmembrane</keyword>
<dbReference type="GO" id="GO:0000155">
    <property type="term" value="F:phosphorelay sensor kinase activity"/>
    <property type="evidence" value="ECO:0007669"/>
    <property type="project" value="InterPro"/>
</dbReference>
<keyword evidence="11 14" id="KW-1133">Transmembrane helix</keyword>
<evidence type="ECO:0000256" key="3">
    <source>
        <dbReference type="ARBA" id="ARBA00012438"/>
    </source>
</evidence>
<keyword evidence="5" id="KW-0597">Phosphoprotein</keyword>
<dbReference type="EC" id="2.7.13.3" evidence="3"/>
<feature type="domain" description="Histidine kinase" evidence="15">
    <location>
        <begin position="491"/>
        <end position="603"/>
    </location>
</feature>
<comment type="catalytic activity">
    <reaction evidence="1">
        <text>ATP + protein L-histidine = ADP + protein N-phospho-L-histidine.</text>
        <dbReference type="EC" id="2.7.13.3"/>
    </reaction>
</comment>
<keyword evidence="8" id="KW-0547">Nucleotide-binding</keyword>
<gene>
    <name evidence="17" type="ORF">IO98_18900</name>
</gene>
<evidence type="ECO:0000256" key="12">
    <source>
        <dbReference type="ARBA" id="ARBA00023012"/>
    </source>
</evidence>
<evidence type="ECO:0000259" key="15">
    <source>
        <dbReference type="PROSITE" id="PS50109"/>
    </source>
</evidence>
<dbReference type="PANTHER" id="PTHR34220">
    <property type="entry name" value="SENSOR HISTIDINE KINASE YPDA"/>
    <property type="match status" value="1"/>
</dbReference>
<dbReference type="PROSITE" id="PS50109">
    <property type="entry name" value="HIS_KIN"/>
    <property type="match status" value="1"/>
</dbReference>
<evidence type="ECO:0000256" key="2">
    <source>
        <dbReference type="ARBA" id="ARBA00004651"/>
    </source>
</evidence>
<dbReference type="STRING" id="29354.IO98_18900"/>
<dbReference type="OrthoDB" id="9776552at2"/>
<dbReference type="Pfam" id="PF00672">
    <property type="entry name" value="HAMP"/>
    <property type="match status" value="1"/>
</dbReference>
<evidence type="ECO:0000256" key="6">
    <source>
        <dbReference type="ARBA" id="ARBA00022679"/>
    </source>
</evidence>
<dbReference type="InterPro" id="IPR036890">
    <property type="entry name" value="HATPase_C_sf"/>
</dbReference>
<evidence type="ECO:0000313" key="18">
    <source>
        <dbReference type="Proteomes" id="UP000028525"/>
    </source>
</evidence>
<dbReference type="RefSeq" id="WP_038283737.1">
    <property type="nucleotide sequence ID" value="NZ_JPME01000025.1"/>
</dbReference>
<dbReference type="InterPro" id="IPR050640">
    <property type="entry name" value="Bact_2-comp_sensor_kinase"/>
</dbReference>
<keyword evidence="13 14" id="KW-0472">Membrane</keyword>
<dbReference type="InterPro" id="IPR003594">
    <property type="entry name" value="HATPase_dom"/>
</dbReference>
<dbReference type="Gene3D" id="3.30.565.10">
    <property type="entry name" value="Histidine kinase-like ATPase, C-terminal domain"/>
    <property type="match status" value="1"/>
</dbReference>
<keyword evidence="6" id="KW-0808">Transferase</keyword>
<keyword evidence="18" id="KW-1185">Reference proteome</keyword>
<sequence>MIRRFRRLSFQSKILLTYLLLLLFTVVIFAICYIQGVSSALTYNIEYMKQSNQQKNMNLDIAMGNNSSLNLLHLIDPKINVILHEKSSNMTPKDRYERDYYMQTVLKMLTVINPHVQRITILTSAGDTYCSINNISEDYIGNAWKTIDSVAWKTKSQKYYTIPYPQKIGNTGYSLLTVYHQLSDIGEYKTYGYLLADLDFGSIAKDFNSTDAADGLASSFAIVYKDQVIYNSRNAHINLETDLSEKEKQEAFPHLEQIEASGKESGELFLNGTLCIASVLKNESTGWYLVQYIPKHLLINTSMESMLNVMAWVMLILTAAGILSLILSKQVSRPIKALAETMNQARQGEVKLLTGLEPREDEIGNLIEIYNEMGKRINDSITKLYIMQINQKQTELKMLQFQINPHFLYNALNTVTAIARLEEIEEIPAITESLSDMFRYNIKGTDFVTLKDEVIQLKNYIRIQSIRFPGRFAVKYDIPEEYENNGVIKFILQPIVENSIQHAFKNKRDQDYLKISVSQDSEDYLLISVYDDGCGIPKEKVDELNDALWNTKANTLLGEDGTGIGLANVNARLKNFYGEDCGIVVESRYGSFTCIHMRIKRNKEG</sequence>
<evidence type="ECO:0000256" key="7">
    <source>
        <dbReference type="ARBA" id="ARBA00022692"/>
    </source>
</evidence>
<proteinExistence type="predicted"/>
<dbReference type="InterPro" id="IPR010559">
    <property type="entry name" value="Sig_transdc_His_kin_internal"/>
</dbReference>
<dbReference type="EMBL" id="JPME01000025">
    <property type="protein sequence ID" value="KEZ88296.1"/>
    <property type="molecule type" value="Genomic_DNA"/>
</dbReference>
<evidence type="ECO:0000259" key="16">
    <source>
        <dbReference type="PROSITE" id="PS50885"/>
    </source>
</evidence>
<evidence type="ECO:0000256" key="11">
    <source>
        <dbReference type="ARBA" id="ARBA00022989"/>
    </source>
</evidence>
<evidence type="ECO:0000256" key="1">
    <source>
        <dbReference type="ARBA" id="ARBA00000085"/>
    </source>
</evidence>
<name>A0A084JH62_9FIRM</name>
<dbReference type="Gene3D" id="6.10.340.10">
    <property type="match status" value="1"/>
</dbReference>
<dbReference type="InterPro" id="IPR003660">
    <property type="entry name" value="HAMP_dom"/>
</dbReference>
<dbReference type="Pfam" id="PF02518">
    <property type="entry name" value="HATPase_c"/>
    <property type="match status" value="1"/>
</dbReference>
<evidence type="ECO:0000256" key="4">
    <source>
        <dbReference type="ARBA" id="ARBA00022475"/>
    </source>
</evidence>
<reference evidence="17 18" key="1">
    <citation type="submission" date="2014-07" db="EMBL/GenBank/DDBJ databases">
        <title>Draft genome of Clostridium celerecrescens 152B isolated from sediments associated with methane hydrate from Krishna Godavari basin.</title>
        <authorList>
            <person name="Honkalas V.S."/>
            <person name="Dabir A.P."/>
            <person name="Arora P."/>
            <person name="Dhakephalkar P.K."/>
        </authorList>
    </citation>
    <scope>NUCLEOTIDE SEQUENCE [LARGE SCALE GENOMIC DNA]</scope>
    <source>
        <strain evidence="17 18">152B</strain>
    </source>
</reference>
<dbReference type="PANTHER" id="PTHR34220:SF11">
    <property type="entry name" value="SENSOR PROTEIN KINASE HPTS"/>
    <property type="match status" value="1"/>
</dbReference>
<dbReference type="InterPro" id="IPR005467">
    <property type="entry name" value="His_kinase_dom"/>
</dbReference>
<dbReference type="CDD" id="cd06225">
    <property type="entry name" value="HAMP"/>
    <property type="match status" value="1"/>
</dbReference>
<evidence type="ECO:0000256" key="10">
    <source>
        <dbReference type="ARBA" id="ARBA00022840"/>
    </source>
</evidence>
<feature type="transmembrane region" description="Helical" evidence="14">
    <location>
        <begin position="309"/>
        <end position="327"/>
    </location>
</feature>
<dbReference type="SUPFAM" id="SSF55874">
    <property type="entry name" value="ATPase domain of HSP90 chaperone/DNA topoisomerase II/histidine kinase"/>
    <property type="match status" value="1"/>
</dbReference>
<dbReference type="Pfam" id="PF06580">
    <property type="entry name" value="His_kinase"/>
    <property type="match status" value="1"/>
</dbReference>
<dbReference type="SUPFAM" id="SSF158472">
    <property type="entry name" value="HAMP domain-like"/>
    <property type="match status" value="1"/>
</dbReference>
<feature type="domain" description="HAMP" evidence="16">
    <location>
        <begin position="329"/>
        <end position="382"/>
    </location>
</feature>
<keyword evidence="9" id="KW-0418">Kinase</keyword>
<evidence type="ECO:0000256" key="5">
    <source>
        <dbReference type="ARBA" id="ARBA00022553"/>
    </source>
</evidence>